<dbReference type="Proteomes" id="UP000043763">
    <property type="component" value="Unassembled WGS sequence"/>
</dbReference>
<protein>
    <submittedName>
        <fullName evidence="1">Uncharacterized protein</fullName>
    </submittedName>
</protein>
<sequence length="82" mass="9777">MFIKTISGEYIFGFIKIVSDNIDDRSICITNVHQIRNNQLIKTLYNENNFIYIKESSIEYIYILNDTSDLEKIYNYLINKDI</sequence>
<evidence type="ECO:0000313" key="1">
    <source>
        <dbReference type="EMBL" id="CRF33480.1"/>
    </source>
</evidence>
<accession>A0A0G4K831</accession>
<keyword evidence="2" id="KW-1185">Reference proteome</keyword>
<gene>
    <name evidence="1" type="ORF">BRSU_1470</name>
</gene>
<dbReference type="RefSeq" id="WP_245158061.1">
    <property type="nucleotide sequence ID" value="NZ_CVLB01000001.1"/>
</dbReference>
<evidence type="ECO:0000313" key="2">
    <source>
        <dbReference type="Proteomes" id="UP000043763"/>
    </source>
</evidence>
<proteinExistence type="predicted"/>
<reference evidence="2" key="1">
    <citation type="submission" date="2015-04" db="EMBL/GenBank/DDBJ databases">
        <authorList>
            <person name="Mushtaq Mamoona"/>
        </authorList>
    </citation>
    <scope>NUCLEOTIDE SEQUENCE [LARGE SCALE GENOMIC DNA]</scope>
    <source>
        <strain evidence="2">AN4859/03</strain>
    </source>
</reference>
<name>A0A0G4K831_9SPIR</name>
<dbReference type="AlphaFoldDB" id="A0A0G4K831"/>
<dbReference type="EMBL" id="CVLB01000001">
    <property type="protein sequence ID" value="CRF33480.1"/>
    <property type="molecule type" value="Genomic_DNA"/>
</dbReference>
<organism evidence="1 2">
    <name type="scientific">Brachyspira suanatina</name>
    <dbReference type="NCBI Taxonomy" id="381802"/>
    <lineage>
        <taxon>Bacteria</taxon>
        <taxon>Pseudomonadati</taxon>
        <taxon>Spirochaetota</taxon>
        <taxon>Spirochaetia</taxon>
        <taxon>Brachyspirales</taxon>
        <taxon>Brachyspiraceae</taxon>
        <taxon>Brachyspira</taxon>
    </lineage>
</organism>